<keyword evidence="2" id="KW-1185">Reference proteome</keyword>
<dbReference type="AlphaFoldDB" id="A0A8S1ESI1"/>
<gene>
    <name evidence="1" type="ORF">CBOVIS_LOCUS5147</name>
</gene>
<dbReference type="OrthoDB" id="5791987at2759"/>
<name>A0A8S1ESI1_9PELO</name>
<protein>
    <submittedName>
        <fullName evidence="1">Uncharacterized protein</fullName>
    </submittedName>
</protein>
<dbReference type="EMBL" id="CADEPM010000003">
    <property type="protein sequence ID" value="CAB3402545.1"/>
    <property type="molecule type" value="Genomic_DNA"/>
</dbReference>
<dbReference type="Proteomes" id="UP000494206">
    <property type="component" value="Unassembled WGS sequence"/>
</dbReference>
<sequence>MIDNKEGIVEDVHGDKIVVRYEKVSVLFDGVSTKKFAVNDIVTFSADSALPSDHTIFQKFFKNSKNLEFKGKNIKLKKKAHIAYGKGIVVEVRQNFMIVQWDEVFPNIKKNNHKVLCLPSAMRPRRDNVNSEFKIGDIAQFYAYEQPPSRSMASWRAKIFTHESNKIIEEVVNNQTVYTVEEKQSKSSKLEVVKNGNAAPSLPLTNKPPPVAGYDFNDCSEKACEARFNAFVDKLRIESPDSILLRDGFGILLQLKYLKEVQETMQALSVADFL</sequence>
<evidence type="ECO:0000313" key="2">
    <source>
        <dbReference type="Proteomes" id="UP000494206"/>
    </source>
</evidence>
<organism evidence="1 2">
    <name type="scientific">Caenorhabditis bovis</name>
    <dbReference type="NCBI Taxonomy" id="2654633"/>
    <lineage>
        <taxon>Eukaryota</taxon>
        <taxon>Metazoa</taxon>
        <taxon>Ecdysozoa</taxon>
        <taxon>Nematoda</taxon>
        <taxon>Chromadorea</taxon>
        <taxon>Rhabditida</taxon>
        <taxon>Rhabditina</taxon>
        <taxon>Rhabditomorpha</taxon>
        <taxon>Rhabditoidea</taxon>
        <taxon>Rhabditidae</taxon>
        <taxon>Peloderinae</taxon>
        <taxon>Caenorhabditis</taxon>
    </lineage>
</organism>
<reference evidence="1 2" key="1">
    <citation type="submission" date="2020-04" db="EMBL/GenBank/DDBJ databases">
        <authorList>
            <person name="Laetsch R D."/>
            <person name="Stevens L."/>
            <person name="Kumar S."/>
            <person name="Blaxter L. M."/>
        </authorList>
    </citation>
    <scope>NUCLEOTIDE SEQUENCE [LARGE SCALE GENOMIC DNA]</scope>
</reference>
<proteinExistence type="predicted"/>
<comment type="caution">
    <text evidence="1">The sequence shown here is derived from an EMBL/GenBank/DDBJ whole genome shotgun (WGS) entry which is preliminary data.</text>
</comment>
<evidence type="ECO:0000313" key="1">
    <source>
        <dbReference type="EMBL" id="CAB3402545.1"/>
    </source>
</evidence>
<accession>A0A8S1ESI1</accession>